<accession>A0A9D9DGJ9</accession>
<evidence type="ECO:0000313" key="3">
    <source>
        <dbReference type="Proteomes" id="UP000823630"/>
    </source>
</evidence>
<dbReference type="GO" id="GO:0008757">
    <property type="term" value="F:S-adenosylmethionine-dependent methyltransferase activity"/>
    <property type="evidence" value="ECO:0007669"/>
    <property type="project" value="InterPro"/>
</dbReference>
<dbReference type="InterPro" id="IPR029063">
    <property type="entry name" value="SAM-dependent_MTases_sf"/>
</dbReference>
<keyword evidence="2" id="KW-0489">Methyltransferase</keyword>
<sequence length="225" mass="25655">MTLFETEYIGNNRCNVYLCGVCIASYKIKNPYSPKAPDERWLEIGPGESRIPGFEGINIVKNDATDYIADVANQGITLPSNTFDLVYSSHFLEHIEWYKTEFVISEMFRVLKPGGRVEIHVPDGLKIAAAFVAAEKRHSKKYYKDGWWKFNPEHDPCVWAAGRIFTYGDGNIIKGHWNSHLAIFSYRYLKKLLTKAGFINIKKLKVPRGNDHGWINLGISGIKPE</sequence>
<gene>
    <name evidence="2" type="ORF">IAC69_04280</name>
</gene>
<dbReference type="SUPFAM" id="SSF53335">
    <property type="entry name" value="S-adenosyl-L-methionine-dependent methyltransferases"/>
    <property type="match status" value="1"/>
</dbReference>
<reference evidence="2" key="2">
    <citation type="journal article" date="2021" name="PeerJ">
        <title>Extensive microbial diversity within the chicken gut microbiome revealed by metagenomics and culture.</title>
        <authorList>
            <person name="Gilroy R."/>
            <person name="Ravi A."/>
            <person name="Getino M."/>
            <person name="Pursley I."/>
            <person name="Horton D.L."/>
            <person name="Alikhan N.F."/>
            <person name="Baker D."/>
            <person name="Gharbi K."/>
            <person name="Hall N."/>
            <person name="Watson M."/>
            <person name="Adriaenssens E.M."/>
            <person name="Foster-Nyarko E."/>
            <person name="Jarju S."/>
            <person name="Secka A."/>
            <person name="Antonio M."/>
            <person name="Oren A."/>
            <person name="Chaudhuri R.R."/>
            <person name="La Ragione R."/>
            <person name="Hildebrand F."/>
            <person name="Pallen M.J."/>
        </authorList>
    </citation>
    <scope>NUCLEOTIDE SEQUENCE</scope>
    <source>
        <strain evidence="2">8207</strain>
    </source>
</reference>
<name>A0A9D9DGJ9_9PROT</name>
<dbReference type="InterPro" id="IPR013216">
    <property type="entry name" value="Methyltransf_11"/>
</dbReference>
<comment type="caution">
    <text evidence="2">The sequence shown here is derived from an EMBL/GenBank/DDBJ whole genome shotgun (WGS) entry which is preliminary data.</text>
</comment>
<evidence type="ECO:0000259" key="1">
    <source>
        <dbReference type="Pfam" id="PF08241"/>
    </source>
</evidence>
<keyword evidence="2" id="KW-0808">Transferase</keyword>
<dbReference type="AlphaFoldDB" id="A0A9D9DGJ9"/>
<proteinExistence type="predicted"/>
<feature type="domain" description="Methyltransferase type 11" evidence="1">
    <location>
        <begin position="72"/>
        <end position="117"/>
    </location>
</feature>
<organism evidence="2 3">
    <name type="scientific">Candidatus Enterousia avistercoris</name>
    <dbReference type="NCBI Taxonomy" id="2840788"/>
    <lineage>
        <taxon>Bacteria</taxon>
        <taxon>Pseudomonadati</taxon>
        <taxon>Pseudomonadota</taxon>
        <taxon>Alphaproteobacteria</taxon>
        <taxon>Candidatus Enterousia</taxon>
    </lineage>
</organism>
<dbReference type="Proteomes" id="UP000823630">
    <property type="component" value="Unassembled WGS sequence"/>
</dbReference>
<dbReference type="EMBL" id="JADINC010000072">
    <property type="protein sequence ID" value="MBO8425665.1"/>
    <property type="molecule type" value="Genomic_DNA"/>
</dbReference>
<protein>
    <submittedName>
        <fullName evidence="2">Methyltransferase domain-containing protein</fullName>
    </submittedName>
</protein>
<dbReference type="GO" id="GO:0032259">
    <property type="term" value="P:methylation"/>
    <property type="evidence" value="ECO:0007669"/>
    <property type="project" value="UniProtKB-KW"/>
</dbReference>
<reference evidence="2" key="1">
    <citation type="submission" date="2020-10" db="EMBL/GenBank/DDBJ databases">
        <authorList>
            <person name="Gilroy R."/>
        </authorList>
    </citation>
    <scope>NUCLEOTIDE SEQUENCE</scope>
    <source>
        <strain evidence="2">8207</strain>
    </source>
</reference>
<dbReference type="Gene3D" id="3.40.50.150">
    <property type="entry name" value="Vaccinia Virus protein VP39"/>
    <property type="match status" value="1"/>
</dbReference>
<dbReference type="Pfam" id="PF08241">
    <property type="entry name" value="Methyltransf_11"/>
    <property type="match status" value="1"/>
</dbReference>
<evidence type="ECO:0000313" key="2">
    <source>
        <dbReference type="EMBL" id="MBO8425665.1"/>
    </source>
</evidence>